<protein>
    <recommendedName>
        <fullName evidence="3">Sodium-dependent dicarboxylate transporter SdcS</fullName>
    </recommendedName>
    <alternativeName>
        <fullName evidence="7">Na(+)/dicarboxylate symporter</fullName>
    </alternativeName>
</protein>
<feature type="compositionally biased region" description="Basic and acidic residues" evidence="8">
    <location>
        <begin position="1"/>
        <end position="32"/>
    </location>
</feature>
<comment type="subcellular location">
    <subcellularLocation>
        <location evidence="1">Membrane</location>
        <topology evidence="1">Multi-pass membrane protein</topology>
    </subcellularLocation>
</comment>
<evidence type="ECO:0000256" key="3">
    <source>
        <dbReference type="ARBA" id="ARBA00020150"/>
    </source>
</evidence>
<dbReference type="RefSeq" id="WP_097188846.1">
    <property type="nucleotide sequence ID" value="NZ_OBQK01000010.1"/>
</dbReference>
<dbReference type="PANTHER" id="PTHR10283:SF82">
    <property type="entry name" value="SOLUTE CARRIER FAMILY 13 MEMBER 2"/>
    <property type="match status" value="1"/>
</dbReference>
<feature type="transmembrane region" description="Helical" evidence="9">
    <location>
        <begin position="76"/>
        <end position="107"/>
    </location>
</feature>
<evidence type="ECO:0000256" key="5">
    <source>
        <dbReference type="ARBA" id="ARBA00022989"/>
    </source>
</evidence>
<evidence type="ECO:0000256" key="7">
    <source>
        <dbReference type="ARBA" id="ARBA00031174"/>
    </source>
</evidence>
<feature type="transmembrane region" description="Helical" evidence="9">
    <location>
        <begin position="387"/>
        <end position="404"/>
    </location>
</feature>
<dbReference type="PANTHER" id="PTHR10283">
    <property type="entry name" value="SOLUTE CARRIER FAMILY 13 MEMBER"/>
    <property type="match status" value="1"/>
</dbReference>
<feature type="transmembrane region" description="Helical" evidence="9">
    <location>
        <begin position="158"/>
        <end position="176"/>
    </location>
</feature>
<dbReference type="GO" id="GO:1905039">
    <property type="term" value="P:carboxylic acid transmembrane transport"/>
    <property type="evidence" value="ECO:0007669"/>
    <property type="project" value="UniProtKB-ARBA"/>
</dbReference>
<keyword evidence="6 9" id="KW-0472">Membrane</keyword>
<evidence type="ECO:0000256" key="8">
    <source>
        <dbReference type="SAM" id="MobiDB-lite"/>
    </source>
</evidence>
<dbReference type="STRING" id="1122622.GCA_000421185_01887"/>
<dbReference type="Pfam" id="PF00939">
    <property type="entry name" value="Na_sulph_symp"/>
    <property type="match status" value="1"/>
</dbReference>
<feature type="region of interest" description="Disordered" evidence="8">
    <location>
        <begin position="1"/>
        <end position="35"/>
    </location>
</feature>
<evidence type="ECO:0000256" key="2">
    <source>
        <dbReference type="ARBA" id="ARBA00006772"/>
    </source>
</evidence>
<keyword evidence="11" id="KW-1185">Reference proteome</keyword>
<feature type="transmembrane region" description="Helical" evidence="9">
    <location>
        <begin position="274"/>
        <end position="296"/>
    </location>
</feature>
<keyword evidence="5 9" id="KW-1133">Transmembrane helix</keyword>
<feature type="transmembrane region" description="Helical" evidence="9">
    <location>
        <begin position="330"/>
        <end position="350"/>
    </location>
</feature>
<evidence type="ECO:0000313" key="10">
    <source>
        <dbReference type="EMBL" id="SOC57057.1"/>
    </source>
</evidence>
<evidence type="ECO:0000256" key="1">
    <source>
        <dbReference type="ARBA" id="ARBA00004141"/>
    </source>
</evidence>
<dbReference type="NCBIfam" id="TIGR00785">
    <property type="entry name" value="dass"/>
    <property type="match status" value="1"/>
</dbReference>
<feature type="transmembrane region" description="Helical" evidence="9">
    <location>
        <begin position="356"/>
        <end position="375"/>
    </location>
</feature>
<sequence>MSERSRPVPGDHLRDYGPDPHRGEEVEQRSPGERASALDPRTLKIRWGGLLAGLLGAALVYLLMGDVEHPAKLTAATAVLMGVWWMTEALPIPATALVPLIVFPVLGRDVSVDDVGASYGNNIIFLFMGGFLLALAMQRWNLHRRIALVTVRAMGTNPSMVVAGFMVATGFLSMWVSNTATAVMMLPIGVSVLMLVANLSDDVDAPATPGDGSEMDLESEAVKEAVIKSNFGTALMLGIAYAASIGSLSTIIGTPPNTLLVGYLSEAHDISIGFGQWMLVGLPLAIVFLVICWFLLTKVLFKPEIDKIPGGRDLMTQEIRKLGPMSQGEIRVLVIFVLAALSWVSVPLLFDEPPISDAGIAMSVGLLLFLLPAGANRGVRLLDWESAVQLPWGVLLLFGGGLALSRQFGDSGLTAWIGERAAGLGGLPVVLLVVVFTAAIIFLTELTSNTATAATFLPVAGGIAGGLDVDPMLLAIPVALAATCAFMLPVATPPNAIAYGSGYVTIPQMMRGGLWLNLIGIVLITVTVMTLAVGVFGIVY</sequence>
<feature type="transmembrane region" description="Helical" evidence="9">
    <location>
        <begin position="514"/>
        <end position="539"/>
    </location>
</feature>
<dbReference type="AlphaFoldDB" id="A0A285VT45"/>
<gene>
    <name evidence="10" type="ORF">SAMN05421879_11075</name>
</gene>
<comment type="similarity">
    <text evidence="2">Belongs to the SLC13A/DASS transporter (TC 2.A.47) family. NADC subfamily.</text>
</comment>
<dbReference type="GO" id="GO:0005886">
    <property type="term" value="C:plasma membrane"/>
    <property type="evidence" value="ECO:0007669"/>
    <property type="project" value="TreeGrafter"/>
</dbReference>
<proteinExistence type="inferred from homology"/>
<evidence type="ECO:0000313" key="11">
    <source>
        <dbReference type="Proteomes" id="UP000219688"/>
    </source>
</evidence>
<dbReference type="EMBL" id="OBQK01000010">
    <property type="protein sequence ID" value="SOC57057.1"/>
    <property type="molecule type" value="Genomic_DNA"/>
</dbReference>
<evidence type="ECO:0000256" key="6">
    <source>
        <dbReference type="ARBA" id="ARBA00023136"/>
    </source>
</evidence>
<feature type="transmembrane region" description="Helical" evidence="9">
    <location>
        <begin position="233"/>
        <end position="254"/>
    </location>
</feature>
<dbReference type="InterPro" id="IPR001898">
    <property type="entry name" value="SLC13A/DASS"/>
</dbReference>
<feature type="transmembrane region" description="Helical" evidence="9">
    <location>
        <begin position="424"/>
        <end position="443"/>
    </location>
</feature>
<feature type="transmembrane region" description="Helical" evidence="9">
    <location>
        <begin position="473"/>
        <end position="493"/>
    </location>
</feature>
<reference evidence="11" key="1">
    <citation type="submission" date="2017-08" db="EMBL/GenBank/DDBJ databases">
        <authorList>
            <person name="Varghese N."/>
            <person name="Submissions S."/>
        </authorList>
    </citation>
    <scope>NUCLEOTIDE SEQUENCE [LARGE SCALE GENOMIC DNA]</scope>
    <source>
        <strain evidence="11">USBA17B2</strain>
    </source>
</reference>
<accession>A0A285VT45</accession>
<evidence type="ECO:0000256" key="9">
    <source>
        <dbReference type="SAM" id="Phobius"/>
    </source>
</evidence>
<dbReference type="Proteomes" id="UP000219688">
    <property type="component" value="Unassembled WGS sequence"/>
</dbReference>
<evidence type="ECO:0000256" key="4">
    <source>
        <dbReference type="ARBA" id="ARBA00022692"/>
    </source>
</evidence>
<feature type="transmembrane region" description="Helical" evidence="9">
    <location>
        <begin position="119"/>
        <end position="137"/>
    </location>
</feature>
<dbReference type="CDD" id="cd01115">
    <property type="entry name" value="SLC13_permease"/>
    <property type="match status" value="1"/>
</dbReference>
<name>A0A285VT45_9MICO</name>
<feature type="transmembrane region" description="Helical" evidence="9">
    <location>
        <begin position="45"/>
        <end position="64"/>
    </location>
</feature>
<feature type="transmembrane region" description="Helical" evidence="9">
    <location>
        <begin position="450"/>
        <end position="467"/>
    </location>
</feature>
<organism evidence="10 11">
    <name type="scientific">Ornithinimicrobium cerasi</name>
    <dbReference type="NCBI Taxonomy" id="2248773"/>
    <lineage>
        <taxon>Bacteria</taxon>
        <taxon>Bacillati</taxon>
        <taxon>Actinomycetota</taxon>
        <taxon>Actinomycetes</taxon>
        <taxon>Micrococcales</taxon>
        <taxon>Ornithinimicrobiaceae</taxon>
        <taxon>Ornithinimicrobium</taxon>
    </lineage>
</organism>
<keyword evidence="4 9" id="KW-0812">Transmembrane</keyword>
<dbReference type="GO" id="GO:0008514">
    <property type="term" value="F:organic anion transmembrane transporter activity"/>
    <property type="evidence" value="ECO:0007669"/>
    <property type="project" value="UniProtKB-ARBA"/>
</dbReference>